<dbReference type="EMBL" id="MU853953">
    <property type="protein sequence ID" value="KAK3934894.1"/>
    <property type="molecule type" value="Genomic_DNA"/>
</dbReference>
<protein>
    <submittedName>
        <fullName evidence="2">Uncharacterized protein</fullName>
    </submittedName>
</protein>
<keyword evidence="1" id="KW-0472">Membrane</keyword>
<feature type="non-terminal residue" evidence="2">
    <location>
        <position position="1"/>
    </location>
</feature>
<evidence type="ECO:0000256" key="1">
    <source>
        <dbReference type="SAM" id="Phobius"/>
    </source>
</evidence>
<proteinExistence type="predicted"/>
<dbReference type="Proteomes" id="UP001303473">
    <property type="component" value="Unassembled WGS sequence"/>
</dbReference>
<evidence type="ECO:0000313" key="3">
    <source>
        <dbReference type="Proteomes" id="UP001303473"/>
    </source>
</evidence>
<organism evidence="2 3">
    <name type="scientific">Diplogelasinospora grovesii</name>
    <dbReference type="NCBI Taxonomy" id="303347"/>
    <lineage>
        <taxon>Eukaryota</taxon>
        <taxon>Fungi</taxon>
        <taxon>Dikarya</taxon>
        <taxon>Ascomycota</taxon>
        <taxon>Pezizomycotina</taxon>
        <taxon>Sordariomycetes</taxon>
        <taxon>Sordariomycetidae</taxon>
        <taxon>Sordariales</taxon>
        <taxon>Diplogelasinosporaceae</taxon>
        <taxon>Diplogelasinospora</taxon>
    </lineage>
</organism>
<comment type="caution">
    <text evidence="2">The sequence shown here is derived from an EMBL/GenBank/DDBJ whole genome shotgun (WGS) entry which is preliminary data.</text>
</comment>
<gene>
    <name evidence="2" type="ORF">QBC46DRAFT_272923</name>
</gene>
<keyword evidence="1" id="KW-0812">Transmembrane</keyword>
<reference evidence="3" key="1">
    <citation type="journal article" date="2023" name="Mol. Phylogenet. Evol.">
        <title>Genome-scale phylogeny and comparative genomics of the fungal order Sordariales.</title>
        <authorList>
            <person name="Hensen N."/>
            <person name="Bonometti L."/>
            <person name="Westerberg I."/>
            <person name="Brannstrom I.O."/>
            <person name="Guillou S."/>
            <person name="Cros-Aarteil S."/>
            <person name="Calhoun S."/>
            <person name="Haridas S."/>
            <person name="Kuo A."/>
            <person name="Mondo S."/>
            <person name="Pangilinan J."/>
            <person name="Riley R."/>
            <person name="LaButti K."/>
            <person name="Andreopoulos B."/>
            <person name="Lipzen A."/>
            <person name="Chen C."/>
            <person name="Yan M."/>
            <person name="Daum C."/>
            <person name="Ng V."/>
            <person name="Clum A."/>
            <person name="Steindorff A."/>
            <person name="Ohm R.A."/>
            <person name="Martin F."/>
            <person name="Silar P."/>
            <person name="Natvig D.O."/>
            <person name="Lalanne C."/>
            <person name="Gautier V."/>
            <person name="Ament-Velasquez S.L."/>
            <person name="Kruys A."/>
            <person name="Hutchinson M.I."/>
            <person name="Powell A.J."/>
            <person name="Barry K."/>
            <person name="Miller A.N."/>
            <person name="Grigoriev I.V."/>
            <person name="Debuchy R."/>
            <person name="Gladieux P."/>
            <person name="Hiltunen Thoren M."/>
            <person name="Johannesson H."/>
        </authorList>
    </citation>
    <scope>NUCLEOTIDE SEQUENCE [LARGE SCALE GENOMIC DNA]</scope>
    <source>
        <strain evidence="3">CBS 340.73</strain>
    </source>
</reference>
<evidence type="ECO:0000313" key="2">
    <source>
        <dbReference type="EMBL" id="KAK3934894.1"/>
    </source>
</evidence>
<keyword evidence="3" id="KW-1185">Reference proteome</keyword>
<keyword evidence="1" id="KW-1133">Transmembrane helix</keyword>
<dbReference type="AlphaFoldDB" id="A0AAN6RZI7"/>
<sequence>KLFSTFLVKKLFIGNITIFISALALYSGALNINAFIIRRAFTSIKGTGIYIRLLIILLVNTNDIKRLKYLSFIRF</sequence>
<name>A0AAN6RZI7_9PEZI</name>
<feature type="transmembrane region" description="Helical" evidence="1">
    <location>
        <begin position="12"/>
        <end position="34"/>
    </location>
</feature>
<accession>A0AAN6RZI7</accession>